<reference evidence="2 3" key="1">
    <citation type="journal article" date="2012" name="PLoS Pathog.">
        <title>Diverse lifestyles and strategies of plant pathogenesis encoded in the genomes of eighteen Dothideomycetes fungi.</title>
        <authorList>
            <person name="Ohm R.A."/>
            <person name="Feau N."/>
            <person name="Henrissat B."/>
            <person name="Schoch C.L."/>
            <person name="Horwitz B.A."/>
            <person name="Barry K.W."/>
            <person name="Condon B.J."/>
            <person name="Copeland A.C."/>
            <person name="Dhillon B."/>
            <person name="Glaser F."/>
            <person name="Hesse C.N."/>
            <person name="Kosti I."/>
            <person name="LaButti K."/>
            <person name="Lindquist E.A."/>
            <person name="Lucas S."/>
            <person name="Salamov A.A."/>
            <person name="Bradshaw R.E."/>
            <person name="Ciuffetti L."/>
            <person name="Hamelin R.C."/>
            <person name="Kema G.H.J."/>
            <person name="Lawrence C."/>
            <person name="Scott J.A."/>
            <person name="Spatafora J.W."/>
            <person name="Turgeon B.G."/>
            <person name="de Wit P.J.G.M."/>
            <person name="Zhong S."/>
            <person name="Goodwin S.B."/>
            <person name="Grigoriev I.V."/>
        </authorList>
    </citation>
    <scope>NUCLEOTIDE SEQUENCE [LARGE SCALE GENOMIC DNA]</scope>
    <source>
        <strain evidence="3">28A</strain>
    </source>
</reference>
<name>R0JYA0_EXST2</name>
<sequence>MDIDDAVPPPIRRWARATLEAQQQQQQHTHDGAFVSDGTHEELGVDDAAPPPIASTPSASVHGRHYTEPTRHPPLSPTVNPLRLHPVDPPPHPTLTRKSSCLFRQVEAGHGPSPDPAPVVQPPTARRHARGLVSYRNNKREINNTKRLPPHLRRQTSLETIDSVTTSASDDQSECGHDMAEAEAPWSEWYTLEDDALGSRPPSVVSKPSSMHSASDSSGQSVTPVETRIEHASVEQHTPQSLFRKMIPRKLSDRLQEAPPGPARMVIEKSTTIDRCSYHVSPSASASSPSEEQRSVDSALDEAKRSQCSGSSKWSSSGYDTSMLSEGEMKRCQKKGINPALYAEMRAARKGKWASPIAGNSFL</sequence>
<feature type="region of interest" description="Disordered" evidence="1">
    <location>
        <begin position="278"/>
        <end position="326"/>
    </location>
</feature>
<gene>
    <name evidence="2" type="ORF">SETTUDRAFT_100412</name>
</gene>
<dbReference type="AlphaFoldDB" id="R0JYA0"/>
<organism evidence="2 3">
    <name type="scientific">Exserohilum turcicum (strain 28A)</name>
    <name type="common">Northern leaf blight fungus</name>
    <name type="synonym">Setosphaeria turcica</name>
    <dbReference type="NCBI Taxonomy" id="671987"/>
    <lineage>
        <taxon>Eukaryota</taxon>
        <taxon>Fungi</taxon>
        <taxon>Dikarya</taxon>
        <taxon>Ascomycota</taxon>
        <taxon>Pezizomycotina</taxon>
        <taxon>Dothideomycetes</taxon>
        <taxon>Pleosporomycetidae</taxon>
        <taxon>Pleosporales</taxon>
        <taxon>Pleosporineae</taxon>
        <taxon>Pleosporaceae</taxon>
        <taxon>Exserohilum</taxon>
    </lineage>
</organism>
<feature type="compositionally biased region" description="Basic and acidic residues" evidence="1">
    <location>
        <begin position="291"/>
        <end position="305"/>
    </location>
</feature>
<dbReference type="eggNOG" id="ENOG502SW6C">
    <property type="taxonomic scope" value="Eukaryota"/>
</dbReference>
<dbReference type="Proteomes" id="UP000016935">
    <property type="component" value="Unassembled WGS sequence"/>
</dbReference>
<evidence type="ECO:0000313" key="2">
    <source>
        <dbReference type="EMBL" id="EOA81202.1"/>
    </source>
</evidence>
<feature type="compositionally biased region" description="Low complexity" evidence="1">
    <location>
        <begin position="281"/>
        <end position="290"/>
    </location>
</feature>
<feature type="compositionally biased region" description="Polar residues" evidence="1">
    <location>
        <begin position="155"/>
        <end position="170"/>
    </location>
</feature>
<dbReference type="HOGENOM" id="CLU_765016_0_0_1"/>
<keyword evidence="3" id="KW-1185">Reference proteome</keyword>
<dbReference type="OrthoDB" id="5431248at2759"/>
<protein>
    <submittedName>
        <fullName evidence="2">Uncharacterized protein</fullName>
    </submittedName>
</protein>
<dbReference type="GeneID" id="19394790"/>
<dbReference type="EMBL" id="KB908877">
    <property type="protein sequence ID" value="EOA81202.1"/>
    <property type="molecule type" value="Genomic_DNA"/>
</dbReference>
<feature type="compositionally biased region" description="Low complexity" evidence="1">
    <location>
        <begin position="199"/>
        <end position="215"/>
    </location>
</feature>
<evidence type="ECO:0000313" key="3">
    <source>
        <dbReference type="Proteomes" id="UP000016935"/>
    </source>
</evidence>
<reference evidence="2 3" key="2">
    <citation type="journal article" date="2013" name="PLoS Genet.">
        <title>Comparative genome structure, secondary metabolite, and effector coding capacity across Cochliobolus pathogens.</title>
        <authorList>
            <person name="Condon B.J."/>
            <person name="Leng Y."/>
            <person name="Wu D."/>
            <person name="Bushley K.E."/>
            <person name="Ohm R.A."/>
            <person name="Otillar R."/>
            <person name="Martin J."/>
            <person name="Schackwitz W."/>
            <person name="Grimwood J."/>
            <person name="MohdZainudin N."/>
            <person name="Xue C."/>
            <person name="Wang R."/>
            <person name="Manning V.A."/>
            <person name="Dhillon B."/>
            <person name="Tu Z.J."/>
            <person name="Steffenson B.J."/>
            <person name="Salamov A."/>
            <person name="Sun H."/>
            <person name="Lowry S."/>
            <person name="LaButti K."/>
            <person name="Han J."/>
            <person name="Copeland A."/>
            <person name="Lindquist E."/>
            <person name="Barry K."/>
            <person name="Schmutz J."/>
            <person name="Baker S.E."/>
            <person name="Ciuffetti L.M."/>
            <person name="Grigoriev I.V."/>
            <person name="Zhong S."/>
            <person name="Turgeon B.G."/>
        </authorList>
    </citation>
    <scope>NUCLEOTIDE SEQUENCE [LARGE SCALE GENOMIC DNA]</scope>
    <source>
        <strain evidence="3">28A</strain>
    </source>
</reference>
<evidence type="ECO:0000256" key="1">
    <source>
        <dbReference type="SAM" id="MobiDB-lite"/>
    </source>
</evidence>
<feature type="compositionally biased region" description="Low complexity" evidence="1">
    <location>
        <begin position="306"/>
        <end position="322"/>
    </location>
</feature>
<feature type="region of interest" description="Disordered" evidence="1">
    <location>
        <begin position="197"/>
        <end position="225"/>
    </location>
</feature>
<dbReference type="RefSeq" id="XP_008031694.1">
    <property type="nucleotide sequence ID" value="XM_008033503.1"/>
</dbReference>
<accession>R0JYA0</accession>
<feature type="region of interest" description="Disordered" evidence="1">
    <location>
        <begin position="1"/>
        <end position="77"/>
    </location>
</feature>
<proteinExistence type="predicted"/>
<feature type="region of interest" description="Disordered" evidence="1">
    <location>
        <begin position="106"/>
        <end position="180"/>
    </location>
</feature>